<evidence type="ECO:0000259" key="8">
    <source>
        <dbReference type="Pfam" id="PF00125"/>
    </source>
</evidence>
<dbReference type="PRINTS" id="PR00622">
    <property type="entry name" value="HISTONEH3"/>
</dbReference>
<dbReference type="OMA" id="VHLFEDC"/>
<dbReference type="AlphaFoldDB" id="A0A5J4Z7T8"/>
<evidence type="ECO:0000256" key="6">
    <source>
        <dbReference type="ARBA" id="ARBA00023242"/>
    </source>
</evidence>
<evidence type="ECO:0000256" key="7">
    <source>
        <dbReference type="ARBA" id="ARBA00023269"/>
    </source>
</evidence>
<name>A0A5J4Z7T8_PORPP</name>
<dbReference type="PROSITE" id="PS00959">
    <property type="entry name" value="HISTONE_H3_2"/>
    <property type="match status" value="1"/>
</dbReference>
<dbReference type="Pfam" id="PF00125">
    <property type="entry name" value="Histone"/>
    <property type="match status" value="1"/>
</dbReference>
<dbReference type="SUPFAM" id="SSF47113">
    <property type="entry name" value="Histone-fold"/>
    <property type="match status" value="1"/>
</dbReference>
<dbReference type="InterPro" id="IPR000164">
    <property type="entry name" value="Histone_H3/CENP-A"/>
</dbReference>
<accession>A0A5J4Z7T8</accession>
<dbReference type="GO" id="GO:0046982">
    <property type="term" value="F:protein heterodimerization activity"/>
    <property type="evidence" value="ECO:0007669"/>
    <property type="project" value="InterPro"/>
</dbReference>
<dbReference type="Proteomes" id="UP000324585">
    <property type="component" value="Unassembled WGS sequence"/>
</dbReference>
<dbReference type="PANTHER" id="PTHR45810">
    <property type="entry name" value="HISTONE H3.2"/>
    <property type="match status" value="1"/>
</dbReference>
<evidence type="ECO:0000256" key="1">
    <source>
        <dbReference type="ARBA" id="ARBA00004123"/>
    </source>
</evidence>
<dbReference type="GO" id="GO:0005634">
    <property type="term" value="C:nucleus"/>
    <property type="evidence" value="ECO:0007669"/>
    <property type="project" value="UniProtKB-SubCell"/>
</dbReference>
<dbReference type="FunFam" id="1.10.20.10:FF:000085">
    <property type="entry name" value="Histone H3.2"/>
    <property type="match status" value="1"/>
</dbReference>
<dbReference type="GO" id="GO:0003677">
    <property type="term" value="F:DNA binding"/>
    <property type="evidence" value="ECO:0007669"/>
    <property type="project" value="UniProtKB-KW"/>
</dbReference>
<feature type="domain" description="Core Histone H2A/H2B/H3" evidence="8">
    <location>
        <begin position="32"/>
        <end position="119"/>
    </location>
</feature>
<dbReference type="GO" id="GO:0000786">
    <property type="term" value="C:nucleosome"/>
    <property type="evidence" value="ECO:0007669"/>
    <property type="project" value="UniProtKB-KW"/>
</dbReference>
<dbReference type="SMART" id="SM00428">
    <property type="entry name" value="H3"/>
    <property type="match status" value="1"/>
</dbReference>
<keyword evidence="4" id="KW-0158">Chromosome</keyword>
<dbReference type="EMBL" id="VRMN01000001">
    <property type="protein sequence ID" value="KAA8499112.1"/>
    <property type="molecule type" value="Genomic_DNA"/>
</dbReference>
<evidence type="ECO:0000256" key="5">
    <source>
        <dbReference type="ARBA" id="ARBA00023125"/>
    </source>
</evidence>
<keyword evidence="6" id="KW-0539">Nucleus</keyword>
<dbReference type="CDD" id="cd22911">
    <property type="entry name" value="HFD_H3"/>
    <property type="match status" value="1"/>
</dbReference>
<proteinExistence type="inferred from homology"/>
<evidence type="ECO:0000313" key="9">
    <source>
        <dbReference type="EMBL" id="KAA8499112.1"/>
    </source>
</evidence>
<dbReference type="InterPro" id="IPR007125">
    <property type="entry name" value="H2A/H2B/H3"/>
</dbReference>
<evidence type="ECO:0000313" key="10">
    <source>
        <dbReference type="Proteomes" id="UP000324585"/>
    </source>
</evidence>
<protein>
    <submittedName>
        <fullName evidence="9">Histone H3.3 type a</fullName>
    </submittedName>
</protein>
<evidence type="ECO:0000256" key="3">
    <source>
        <dbReference type="ARBA" id="ARBA00010343"/>
    </source>
</evidence>
<dbReference type="GO" id="GO:0030527">
    <property type="term" value="F:structural constituent of chromatin"/>
    <property type="evidence" value="ECO:0007669"/>
    <property type="project" value="InterPro"/>
</dbReference>
<dbReference type="InterPro" id="IPR009072">
    <property type="entry name" value="Histone-fold"/>
</dbReference>
<evidence type="ECO:0000256" key="4">
    <source>
        <dbReference type="ARBA" id="ARBA00022454"/>
    </source>
</evidence>
<keyword evidence="10" id="KW-1185">Reference proteome</keyword>
<sequence>MQAGNDRDRDIRSKQAAIAAPNTPLKKHRFRPGTRALMEIRKFQKSTDLLIRRLPFARLVKEITQHYHHGLRWQVDAVQALQYAAEDYLVGLLEDANLCAIHARRVTIMPRDLHLARRIRGYRDDPHAFT</sequence>
<reference evidence="10" key="1">
    <citation type="journal article" date="2019" name="Nat. Commun.">
        <title>Expansion of phycobilisome linker gene families in mesophilic red algae.</title>
        <authorList>
            <person name="Lee J."/>
            <person name="Kim D."/>
            <person name="Bhattacharya D."/>
            <person name="Yoon H.S."/>
        </authorList>
    </citation>
    <scope>NUCLEOTIDE SEQUENCE [LARGE SCALE GENOMIC DNA]</scope>
    <source>
        <strain evidence="10">CCMP 1328</strain>
    </source>
</reference>
<comment type="subcellular location">
    <subcellularLocation>
        <location evidence="2">Chromosome</location>
    </subcellularLocation>
    <subcellularLocation>
        <location evidence="1">Nucleus</location>
    </subcellularLocation>
</comment>
<comment type="similarity">
    <text evidence="3">Belongs to the histone H3 family.</text>
</comment>
<dbReference type="OrthoDB" id="842664at2759"/>
<gene>
    <name evidence="9" type="ORF">FVE85_6697</name>
</gene>
<dbReference type="Gene3D" id="1.10.20.10">
    <property type="entry name" value="Histone, subunit A"/>
    <property type="match status" value="1"/>
</dbReference>
<keyword evidence="7" id="KW-0544">Nucleosome core</keyword>
<comment type="caution">
    <text evidence="9">The sequence shown here is derived from an EMBL/GenBank/DDBJ whole genome shotgun (WGS) entry which is preliminary data.</text>
</comment>
<evidence type="ECO:0000256" key="2">
    <source>
        <dbReference type="ARBA" id="ARBA00004286"/>
    </source>
</evidence>
<organism evidence="9 10">
    <name type="scientific">Porphyridium purpureum</name>
    <name type="common">Red alga</name>
    <name type="synonym">Porphyridium cruentum</name>
    <dbReference type="NCBI Taxonomy" id="35688"/>
    <lineage>
        <taxon>Eukaryota</taxon>
        <taxon>Rhodophyta</taxon>
        <taxon>Bangiophyceae</taxon>
        <taxon>Porphyridiales</taxon>
        <taxon>Porphyridiaceae</taxon>
        <taxon>Porphyridium</taxon>
    </lineage>
</organism>
<keyword evidence="5" id="KW-0238">DNA-binding</keyword>